<keyword evidence="1" id="KW-0472">Membrane</keyword>
<feature type="transmembrane region" description="Helical" evidence="1">
    <location>
        <begin position="12"/>
        <end position="32"/>
    </location>
</feature>
<sequence length="215" mass="25102">MVQLIKRNLYFRRWTIAIYSIALLLLPIHHFVLHHNMIWVSFILLFIHVIAIIDSAHAYRIYRRLGNREAYIFHHSLPVSRFQLLNAHYITVISLTAFGALLIWSYELKANIVDFNGITFSVLWLFISANLLTFVFGFPGCSEKLNDKIPMTAYIITMLFVVPFTIGVILVTIGIVKFKNPLYFAPIDVGVWYFILSIILAILSYLYQVYRIKKR</sequence>
<evidence type="ECO:0000313" key="2">
    <source>
        <dbReference type="EMBL" id="MBI5974779.1"/>
    </source>
</evidence>
<keyword evidence="3" id="KW-1185">Reference proteome</keyword>
<feature type="transmembrane region" description="Helical" evidence="1">
    <location>
        <begin position="190"/>
        <end position="210"/>
    </location>
</feature>
<evidence type="ECO:0000313" key="3">
    <source>
        <dbReference type="Proteomes" id="UP000751852"/>
    </source>
</evidence>
<feature type="transmembrane region" description="Helical" evidence="1">
    <location>
        <begin position="38"/>
        <end position="62"/>
    </location>
</feature>
<reference evidence="2 3" key="1">
    <citation type="submission" date="2020-04" db="EMBL/GenBank/DDBJ databases">
        <title>Staphylococcus species from domestic dog.</title>
        <authorList>
            <person name="Paterson G.K."/>
        </authorList>
    </citation>
    <scope>NUCLEOTIDE SEQUENCE [LARGE SCALE GENOMIC DNA]</scope>
    <source>
        <strain evidence="2 3">H16/1A</strain>
    </source>
</reference>
<gene>
    <name evidence="2" type="ORF">HHH54_04080</name>
</gene>
<evidence type="ECO:0008006" key="4">
    <source>
        <dbReference type="Google" id="ProtNLM"/>
    </source>
</evidence>
<feature type="transmembrane region" description="Helical" evidence="1">
    <location>
        <begin position="153"/>
        <end position="178"/>
    </location>
</feature>
<proteinExistence type="predicted"/>
<dbReference type="RefSeq" id="WP_198617563.1">
    <property type="nucleotide sequence ID" value="NZ_JABANU010000007.1"/>
</dbReference>
<protein>
    <recommendedName>
        <fullName evidence="4">ABC-2 transporter permease</fullName>
    </recommendedName>
</protein>
<dbReference type="Pfam" id="PF13346">
    <property type="entry name" value="ABC2_membrane_5"/>
    <property type="match status" value="1"/>
</dbReference>
<comment type="caution">
    <text evidence="2">The sequence shown here is derived from an EMBL/GenBank/DDBJ whole genome shotgun (WGS) entry which is preliminary data.</text>
</comment>
<dbReference type="Proteomes" id="UP000751852">
    <property type="component" value="Unassembled WGS sequence"/>
</dbReference>
<dbReference type="EMBL" id="JABANU010000007">
    <property type="protein sequence ID" value="MBI5974779.1"/>
    <property type="molecule type" value="Genomic_DNA"/>
</dbReference>
<keyword evidence="1" id="KW-1133">Transmembrane helix</keyword>
<dbReference type="NCBIfam" id="NF047560">
    <property type="entry name" value="PSM_export_PmtB"/>
    <property type="match status" value="1"/>
</dbReference>
<evidence type="ECO:0000256" key="1">
    <source>
        <dbReference type="SAM" id="Phobius"/>
    </source>
</evidence>
<feature type="transmembrane region" description="Helical" evidence="1">
    <location>
        <begin position="83"/>
        <end position="106"/>
    </location>
</feature>
<feature type="transmembrane region" description="Helical" evidence="1">
    <location>
        <begin position="118"/>
        <end position="141"/>
    </location>
</feature>
<name>A0ABS0TAH8_9STAP</name>
<dbReference type="InterPro" id="IPR025699">
    <property type="entry name" value="ABC2_memb-like"/>
</dbReference>
<organism evidence="2 3">
    <name type="scientific">Staphylococcus canis</name>
    <dbReference type="NCBI Taxonomy" id="2724942"/>
    <lineage>
        <taxon>Bacteria</taxon>
        <taxon>Bacillati</taxon>
        <taxon>Bacillota</taxon>
        <taxon>Bacilli</taxon>
        <taxon>Bacillales</taxon>
        <taxon>Staphylococcaceae</taxon>
        <taxon>Staphylococcus</taxon>
    </lineage>
</organism>
<keyword evidence="1" id="KW-0812">Transmembrane</keyword>
<accession>A0ABS0TAH8</accession>